<accession>A0A9J6A572</accession>
<name>A0A9J6A572_SOLCO</name>
<dbReference type="EMBL" id="JACXVP010000002">
    <property type="protein sequence ID" value="KAG5619709.1"/>
    <property type="molecule type" value="Genomic_DNA"/>
</dbReference>
<reference evidence="1 2" key="1">
    <citation type="submission" date="2020-09" db="EMBL/GenBank/DDBJ databases">
        <title>De no assembly of potato wild relative species, Solanum commersonii.</title>
        <authorList>
            <person name="Cho K."/>
        </authorList>
    </citation>
    <scope>NUCLEOTIDE SEQUENCE [LARGE SCALE GENOMIC DNA]</scope>
    <source>
        <strain evidence="1">LZ3.2</strain>
        <tissue evidence="1">Leaf</tissue>
    </source>
</reference>
<dbReference type="AlphaFoldDB" id="A0A9J6A572"/>
<protein>
    <submittedName>
        <fullName evidence="1">Uncharacterized protein</fullName>
    </submittedName>
</protein>
<sequence>MKWSSRRVTDQFCKAVLYCPTTHNVKRLNATCFWLARERCRKTKTTKFIASCIRSTWVQLERVNPSPSPTYSARDKFEAKHGHYLARRNKAAENNEEMKA</sequence>
<proteinExistence type="predicted"/>
<gene>
    <name evidence="1" type="ORF">H5410_004927</name>
</gene>
<evidence type="ECO:0000313" key="1">
    <source>
        <dbReference type="EMBL" id="KAG5619709.1"/>
    </source>
</evidence>
<evidence type="ECO:0000313" key="2">
    <source>
        <dbReference type="Proteomes" id="UP000824120"/>
    </source>
</evidence>
<organism evidence="1 2">
    <name type="scientific">Solanum commersonii</name>
    <name type="common">Commerson's wild potato</name>
    <name type="synonym">Commerson's nightshade</name>
    <dbReference type="NCBI Taxonomy" id="4109"/>
    <lineage>
        <taxon>Eukaryota</taxon>
        <taxon>Viridiplantae</taxon>
        <taxon>Streptophyta</taxon>
        <taxon>Embryophyta</taxon>
        <taxon>Tracheophyta</taxon>
        <taxon>Spermatophyta</taxon>
        <taxon>Magnoliopsida</taxon>
        <taxon>eudicotyledons</taxon>
        <taxon>Gunneridae</taxon>
        <taxon>Pentapetalae</taxon>
        <taxon>asterids</taxon>
        <taxon>lamiids</taxon>
        <taxon>Solanales</taxon>
        <taxon>Solanaceae</taxon>
        <taxon>Solanoideae</taxon>
        <taxon>Solaneae</taxon>
        <taxon>Solanum</taxon>
    </lineage>
</organism>
<keyword evidence="2" id="KW-1185">Reference proteome</keyword>
<comment type="caution">
    <text evidence="1">The sequence shown here is derived from an EMBL/GenBank/DDBJ whole genome shotgun (WGS) entry which is preliminary data.</text>
</comment>
<dbReference type="Proteomes" id="UP000824120">
    <property type="component" value="Chromosome 2"/>
</dbReference>